<evidence type="ECO:0000256" key="1">
    <source>
        <dbReference type="SAM" id="SignalP"/>
    </source>
</evidence>
<keyword evidence="1" id="KW-0732">Signal</keyword>
<feature type="signal peptide" evidence="1">
    <location>
        <begin position="1"/>
        <end position="22"/>
    </location>
</feature>
<evidence type="ECO:0000313" key="3">
    <source>
        <dbReference type="Proteomes" id="UP000310017"/>
    </source>
</evidence>
<keyword evidence="3" id="KW-1185">Reference proteome</keyword>
<name>A0A5B7SPD8_9FLAO</name>
<gene>
    <name evidence="2" type="ORF">FGM00_03710</name>
</gene>
<organism evidence="2 3">
    <name type="scientific">Aggregatimonas sangjinii</name>
    <dbReference type="NCBI Taxonomy" id="2583587"/>
    <lineage>
        <taxon>Bacteria</taxon>
        <taxon>Pseudomonadati</taxon>
        <taxon>Bacteroidota</taxon>
        <taxon>Flavobacteriia</taxon>
        <taxon>Flavobacteriales</taxon>
        <taxon>Flavobacteriaceae</taxon>
        <taxon>Aggregatimonas</taxon>
    </lineage>
</organism>
<proteinExistence type="predicted"/>
<dbReference type="Gene3D" id="2.60.120.380">
    <property type="match status" value="1"/>
</dbReference>
<protein>
    <recommendedName>
        <fullName evidence="4">T9SS C-terminal target domain-containing protein</fullName>
    </recommendedName>
</protein>
<evidence type="ECO:0008006" key="4">
    <source>
        <dbReference type="Google" id="ProtNLM"/>
    </source>
</evidence>
<dbReference type="RefSeq" id="WP_138851611.1">
    <property type="nucleotide sequence ID" value="NZ_CP040710.1"/>
</dbReference>
<dbReference type="Proteomes" id="UP000310017">
    <property type="component" value="Chromosome"/>
</dbReference>
<dbReference type="OrthoDB" id="1122048at2"/>
<dbReference type="EMBL" id="CP040710">
    <property type="protein sequence ID" value="QCW99258.1"/>
    <property type="molecule type" value="Genomic_DNA"/>
</dbReference>
<sequence>MKKVIRTIAAAALLFATTTVMAKEPTLETVGNSKSIILEWNAHLSDASLKIYDANGIIIHSDNLKNADEYAKRFDLTPLVEGAYFLKIENRAKELVYSLSVNKNNITILGMAENFKPGYREKEGRVYLNFLNRDLKKVEVSVTDSLGNVLFKEVFNDKLVVEKAFNFKGAYEGDYTIAVNDGTKTFYETVSIK</sequence>
<dbReference type="KEGG" id="asag:FGM00_03710"/>
<reference evidence="2 3" key="1">
    <citation type="submission" date="2019-05" db="EMBL/GenBank/DDBJ databases">
        <title>Genome sequencing of F202Z8.</title>
        <authorList>
            <person name="Kwon Y.M."/>
        </authorList>
    </citation>
    <scope>NUCLEOTIDE SEQUENCE [LARGE SCALE GENOMIC DNA]</scope>
    <source>
        <strain evidence="2 3">F202Z8</strain>
    </source>
</reference>
<dbReference type="AlphaFoldDB" id="A0A5B7SPD8"/>
<evidence type="ECO:0000313" key="2">
    <source>
        <dbReference type="EMBL" id="QCW99258.1"/>
    </source>
</evidence>
<feature type="chain" id="PRO_5022782177" description="T9SS C-terminal target domain-containing protein" evidence="1">
    <location>
        <begin position="23"/>
        <end position="193"/>
    </location>
</feature>
<accession>A0A5B7SPD8</accession>